<feature type="domain" description="RRM" evidence="5">
    <location>
        <begin position="69"/>
        <end position="141"/>
    </location>
</feature>
<keyword evidence="7" id="KW-1185">Reference proteome</keyword>
<evidence type="ECO:0000259" key="5">
    <source>
        <dbReference type="PROSITE" id="PS50102"/>
    </source>
</evidence>
<evidence type="ECO:0000256" key="2">
    <source>
        <dbReference type="ARBA" id="ARBA00022884"/>
    </source>
</evidence>
<dbReference type="AlphaFoldDB" id="A0A812SL94"/>
<feature type="domain" description="RRM" evidence="5">
    <location>
        <begin position="1"/>
        <end position="59"/>
    </location>
</feature>
<reference evidence="6" key="1">
    <citation type="submission" date="2021-02" db="EMBL/GenBank/DDBJ databases">
        <authorList>
            <person name="Dougan E. K."/>
            <person name="Rhodes N."/>
            <person name="Thang M."/>
            <person name="Chan C."/>
        </authorList>
    </citation>
    <scope>NUCLEOTIDE SEQUENCE</scope>
</reference>
<dbReference type="FunFam" id="3.30.70.330:FF:000003">
    <property type="entry name" value="Polyadenylate-binding protein"/>
    <property type="match status" value="1"/>
</dbReference>
<dbReference type="Proteomes" id="UP000604046">
    <property type="component" value="Unassembled WGS sequence"/>
</dbReference>
<dbReference type="InterPro" id="IPR012677">
    <property type="entry name" value="Nucleotide-bd_a/b_plait_sf"/>
</dbReference>
<proteinExistence type="predicted"/>
<evidence type="ECO:0000313" key="6">
    <source>
        <dbReference type="EMBL" id="CAE7490695.1"/>
    </source>
</evidence>
<dbReference type="InterPro" id="IPR000504">
    <property type="entry name" value="RRM_dom"/>
</dbReference>
<dbReference type="PANTHER" id="PTHR24012">
    <property type="entry name" value="RNA BINDING PROTEIN"/>
    <property type="match status" value="1"/>
</dbReference>
<feature type="region of interest" description="Disordered" evidence="4">
    <location>
        <begin position="222"/>
        <end position="273"/>
    </location>
</feature>
<dbReference type="Pfam" id="PF00076">
    <property type="entry name" value="RRM_1"/>
    <property type="match status" value="3"/>
</dbReference>
<dbReference type="SUPFAM" id="SSF54928">
    <property type="entry name" value="RNA-binding domain, RBD"/>
    <property type="match status" value="2"/>
</dbReference>
<dbReference type="OrthoDB" id="19742at2759"/>
<dbReference type="EMBL" id="CAJNDS010002475">
    <property type="protein sequence ID" value="CAE7490695.1"/>
    <property type="molecule type" value="Genomic_DNA"/>
</dbReference>
<dbReference type="PROSITE" id="PS50102">
    <property type="entry name" value="RRM"/>
    <property type="match status" value="3"/>
</dbReference>
<evidence type="ECO:0000256" key="3">
    <source>
        <dbReference type="PROSITE-ProRule" id="PRU00176"/>
    </source>
</evidence>
<gene>
    <name evidence="6" type="primary">pab1</name>
    <name evidence="6" type="ORF">SNAT2548_LOCUS27513</name>
</gene>
<dbReference type="InterPro" id="IPR045305">
    <property type="entry name" value="RRM2_I_PABPs"/>
</dbReference>
<dbReference type="GO" id="GO:0003723">
    <property type="term" value="F:RNA binding"/>
    <property type="evidence" value="ECO:0007669"/>
    <property type="project" value="UniProtKB-UniRule"/>
</dbReference>
<keyword evidence="1" id="KW-0677">Repeat</keyword>
<feature type="domain" description="RRM" evidence="5">
    <location>
        <begin position="160"/>
        <end position="238"/>
    </location>
</feature>
<evidence type="ECO:0000313" key="7">
    <source>
        <dbReference type="Proteomes" id="UP000604046"/>
    </source>
</evidence>
<dbReference type="SMART" id="SM00360">
    <property type="entry name" value="RRM"/>
    <property type="match status" value="3"/>
</dbReference>
<dbReference type="InterPro" id="IPR035979">
    <property type="entry name" value="RBD_domain_sf"/>
</dbReference>
<name>A0A812SL94_9DINO</name>
<accession>A0A812SL94</accession>
<comment type="caution">
    <text evidence="6">The sequence shown here is derived from an EMBL/GenBank/DDBJ whole genome shotgun (WGS) entry which is preliminary data.</text>
</comment>
<evidence type="ECO:0000256" key="1">
    <source>
        <dbReference type="ARBA" id="ARBA00022737"/>
    </source>
</evidence>
<organism evidence="6 7">
    <name type="scientific">Symbiodinium natans</name>
    <dbReference type="NCBI Taxonomy" id="878477"/>
    <lineage>
        <taxon>Eukaryota</taxon>
        <taxon>Sar</taxon>
        <taxon>Alveolata</taxon>
        <taxon>Dinophyceae</taxon>
        <taxon>Suessiales</taxon>
        <taxon>Symbiodiniaceae</taxon>
        <taxon>Symbiodinium</taxon>
    </lineage>
</organism>
<sequence length="273" mass="30421">MFGGSIERSCRVCRDNATRKSLGYGYVNYYSVQDAERALETLNYMSIKGKPCRVMWSQRDPERRRNTASNIFVKGLDPTIDNKALHDTFSVFGNILSCKVSTDNNGKSRGYGFVHYEAEEAAKIAIEKVNGMKIANSTVFVGPFIKREERGEETIVENYTNLYIKNMPPTWDDAKVAALFGEFGEVSSSVLLNTEDGKRFALVNYKTAEAAKAAVDALHRKDMRPELGEEAATETPKEAAAPDADKGEDSKEGEEEEKDPRDSKRSGRRSSSI</sequence>
<protein>
    <submittedName>
        <fullName evidence="6">Pab1 protein</fullName>
    </submittedName>
</protein>
<dbReference type="CDD" id="cd12379">
    <property type="entry name" value="RRM2_I_PABPs"/>
    <property type="match status" value="1"/>
</dbReference>
<keyword evidence="2 3" id="KW-0694">RNA-binding</keyword>
<evidence type="ECO:0000256" key="4">
    <source>
        <dbReference type="SAM" id="MobiDB-lite"/>
    </source>
</evidence>
<dbReference type="Gene3D" id="3.30.70.330">
    <property type="match status" value="3"/>
</dbReference>